<sequence>MIENTGDPAAHEMLGRIESGSVASLVAALNDLGDDDRRALARRLPAHLAERARAGFDGGRVATRYRMAGAACLGGAQQVASWLHRRELARAETEGDTGHVMAVLARRPETWRRDLAVRLVRRLRPGTGPLWWRVQARGNWELAAALVIETGAEPPENDAFVSGWVARLAYQQRMRHGAPVVGDDRLLDHMLPRLFQAQGVAEMLESNRLWSDGHTIVGELAALSATGRVPRQALIDGCVSRFLTGVAASEAGPFVALWRELAPRVAELPVADLVRVLPSASSPVVQLAVEELQRAESEGALGDELFAEAAEALAYRPEKKYMTAAVKWIAAAPPARGGLAVGALAAVLLVDTPSLRERAVRAAVKLAPHACAPDRDAIREAAARLPADLRVRLAAGFGAVEEPVEEPGAAPTLTARPLPALDPPIASVAELAAELDRPLWPESPARFERILAALVTLTCQDRDAVVAGLQPWWRSNWQHPFDAGAYASWYGEDIRFLLERCVLAVVSPADSRALTSACAGYHRADTDPAPQRFVRRRFLEVVSLLERGETIPVLLATPTSATGHVDAATLVARMELLGETEPPAHDFAQALLRLPRRIDPDAAARSEQLPSQTDQLPSQTGQLPSQTGQLPSQTGQLPSQTGQLPSQTGQLASQAGLLLARVEQLPSRAGRLLASVLRAGGLPDPVVTWAMETFARPEYYHESQEEAHARLTPPDGVPEQVAALWTLAPKPGYPAYSRDMVWWPPVMPSHREAVAAHVLECLPWFMTGSDGQVQAVAALAHGDGPAGIATASAIVIGMGHERAAERAEAADAIITLAARGELPGADLGVAVARIVRGGQVKLNRITGVLDEVTAAGAHAEVWAALARALPLLLPGPGEKARAGLGELLKVAVRAAAQAGARGELPGLAELAARKGSSLVVHEARRLSAVISA</sequence>
<comment type="caution">
    <text evidence="2">The sequence shown here is derived from an EMBL/GenBank/DDBJ whole genome shotgun (WGS) entry which is preliminary data.</text>
</comment>
<dbReference type="EMBL" id="JBITGY010000003">
    <property type="protein sequence ID" value="MFI6498112.1"/>
    <property type="molecule type" value="Genomic_DNA"/>
</dbReference>
<protein>
    <submittedName>
        <fullName evidence="2">DUF6493 family protein</fullName>
    </submittedName>
</protein>
<gene>
    <name evidence="2" type="ORF">ACIBG2_12035</name>
</gene>
<keyword evidence="3" id="KW-1185">Reference proteome</keyword>
<evidence type="ECO:0000313" key="3">
    <source>
        <dbReference type="Proteomes" id="UP001612741"/>
    </source>
</evidence>
<accession>A0ABW7YQB5</accession>
<proteinExistence type="predicted"/>
<feature type="region of interest" description="Disordered" evidence="1">
    <location>
        <begin position="605"/>
        <end position="649"/>
    </location>
</feature>
<dbReference type="Proteomes" id="UP001612741">
    <property type="component" value="Unassembled WGS sequence"/>
</dbReference>
<evidence type="ECO:0000313" key="2">
    <source>
        <dbReference type="EMBL" id="MFI6498112.1"/>
    </source>
</evidence>
<reference evidence="2 3" key="1">
    <citation type="submission" date="2024-10" db="EMBL/GenBank/DDBJ databases">
        <title>The Natural Products Discovery Center: Release of the First 8490 Sequenced Strains for Exploring Actinobacteria Biosynthetic Diversity.</title>
        <authorList>
            <person name="Kalkreuter E."/>
            <person name="Kautsar S.A."/>
            <person name="Yang D."/>
            <person name="Bader C.D."/>
            <person name="Teijaro C.N."/>
            <person name="Fluegel L."/>
            <person name="Davis C.M."/>
            <person name="Simpson J.R."/>
            <person name="Lauterbach L."/>
            <person name="Steele A.D."/>
            <person name="Gui C."/>
            <person name="Meng S."/>
            <person name="Li G."/>
            <person name="Viehrig K."/>
            <person name="Ye F."/>
            <person name="Su P."/>
            <person name="Kiefer A.F."/>
            <person name="Nichols A."/>
            <person name="Cepeda A.J."/>
            <person name="Yan W."/>
            <person name="Fan B."/>
            <person name="Jiang Y."/>
            <person name="Adhikari A."/>
            <person name="Zheng C.-J."/>
            <person name="Schuster L."/>
            <person name="Cowan T.M."/>
            <person name="Smanski M.J."/>
            <person name="Chevrette M.G."/>
            <person name="De Carvalho L.P.S."/>
            <person name="Shen B."/>
        </authorList>
    </citation>
    <scope>NUCLEOTIDE SEQUENCE [LARGE SCALE GENOMIC DNA]</scope>
    <source>
        <strain evidence="2 3">NPDC050545</strain>
    </source>
</reference>
<organism evidence="2 3">
    <name type="scientific">Nonomuraea typhae</name>
    <dbReference type="NCBI Taxonomy" id="2603600"/>
    <lineage>
        <taxon>Bacteria</taxon>
        <taxon>Bacillati</taxon>
        <taxon>Actinomycetota</taxon>
        <taxon>Actinomycetes</taxon>
        <taxon>Streptosporangiales</taxon>
        <taxon>Streptosporangiaceae</taxon>
        <taxon>Nonomuraea</taxon>
    </lineage>
</organism>
<dbReference type="RefSeq" id="WP_397081371.1">
    <property type="nucleotide sequence ID" value="NZ_JBITGY010000003.1"/>
</dbReference>
<name>A0ABW7YQB5_9ACTN</name>
<feature type="compositionally biased region" description="Polar residues" evidence="1">
    <location>
        <begin position="608"/>
        <end position="648"/>
    </location>
</feature>
<evidence type="ECO:0000256" key="1">
    <source>
        <dbReference type="SAM" id="MobiDB-lite"/>
    </source>
</evidence>